<name>A0ACC1TMV6_9AGAR</name>
<organism evidence="1 2">
    <name type="scientific">Lentinula aff. lateritia</name>
    <dbReference type="NCBI Taxonomy" id="2804960"/>
    <lineage>
        <taxon>Eukaryota</taxon>
        <taxon>Fungi</taxon>
        <taxon>Dikarya</taxon>
        <taxon>Basidiomycota</taxon>
        <taxon>Agaricomycotina</taxon>
        <taxon>Agaricomycetes</taxon>
        <taxon>Agaricomycetidae</taxon>
        <taxon>Agaricales</taxon>
        <taxon>Marasmiineae</taxon>
        <taxon>Omphalotaceae</taxon>
        <taxon>Lentinula</taxon>
    </lineage>
</organism>
<comment type="caution">
    <text evidence="1">The sequence shown here is derived from an EMBL/GenBank/DDBJ whole genome shotgun (WGS) entry which is preliminary data.</text>
</comment>
<evidence type="ECO:0000313" key="2">
    <source>
        <dbReference type="Proteomes" id="UP001163835"/>
    </source>
</evidence>
<dbReference type="Proteomes" id="UP001163835">
    <property type="component" value="Unassembled WGS sequence"/>
</dbReference>
<evidence type="ECO:0000313" key="1">
    <source>
        <dbReference type="EMBL" id="KAJ3806065.1"/>
    </source>
</evidence>
<proteinExistence type="predicted"/>
<protein>
    <submittedName>
        <fullName evidence="1">Uncharacterized protein</fullName>
    </submittedName>
</protein>
<dbReference type="EMBL" id="MU795482">
    <property type="protein sequence ID" value="KAJ3806065.1"/>
    <property type="molecule type" value="Genomic_DNA"/>
</dbReference>
<reference evidence="1" key="1">
    <citation type="submission" date="2022-09" db="EMBL/GenBank/DDBJ databases">
        <title>A Global Phylogenomic Analysis of the Shiitake Genus Lentinula.</title>
        <authorList>
            <consortium name="DOE Joint Genome Institute"/>
            <person name="Sierra-Patev S."/>
            <person name="Min B."/>
            <person name="Naranjo-Ortiz M."/>
            <person name="Looney B."/>
            <person name="Konkel Z."/>
            <person name="Slot J.C."/>
            <person name="Sakamoto Y."/>
            <person name="Steenwyk J.L."/>
            <person name="Rokas A."/>
            <person name="Carro J."/>
            <person name="Camarero S."/>
            <person name="Ferreira P."/>
            <person name="Molpeceres G."/>
            <person name="Ruiz-Duenas F.J."/>
            <person name="Serrano A."/>
            <person name="Henrissat B."/>
            <person name="Drula E."/>
            <person name="Hughes K.W."/>
            <person name="Mata J.L."/>
            <person name="Ishikawa N.K."/>
            <person name="Vargas-Isla R."/>
            <person name="Ushijima S."/>
            <person name="Smith C.A."/>
            <person name="Ahrendt S."/>
            <person name="Andreopoulos W."/>
            <person name="He G."/>
            <person name="Labutti K."/>
            <person name="Lipzen A."/>
            <person name="Ng V."/>
            <person name="Riley R."/>
            <person name="Sandor L."/>
            <person name="Barry K."/>
            <person name="Martinez A.T."/>
            <person name="Xiao Y."/>
            <person name="Gibbons J.G."/>
            <person name="Terashima K."/>
            <person name="Grigoriev I.V."/>
            <person name="Hibbett D.S."/>
        </authorList>
    </citation>
    <scope>NUCLEOTIDE SEQUENCE</scope>
    <source>
        <strain evidence="1">TMI1499</strain>
    </source>
</reference>
<keyword evidence="2" id="KW-1185">Reference proteome</keyword>
<gene>
    <name evidence="1" type="ORF">F5876DRAFT_81090</name>
</gene>
<accession>A0ACC1TMV6</accession>
<sequence>MHLLSFNDLVFVLSLGTVIVSASPIVGRKEGQLLGYSYPSDLDGHTYQESKRIVPPSNSRTPYPIYDKPSEDLTPNTWECKIFDTNNLLELVEEKLRGDQKKEIPFSDISGSKWGIVIPMVLVDQRPPTLDCYRLSDAHKTMDRPKADWDVLKQACPKGTLTSV</sequence>